<dbReference type="Gene3D" id="1.10.340.30">
    <property type="entry name" value="Hypothetical protein, domain 2"/>
    <property type="match status" value="1"/>
</dbReference>
<gene>
    <name evidence="1" type="ORF">AZF00_05170</name>
</gene>
<reference evidence="1 2" key="1">
    <citation type="submission" date="2015-12" db="EMBL/GenBank/DDBJ databases">
        <authorList>
            <person name="Shamseldin A."/>
            <person name="Moawad H."/>
            <person name="Abd El-Rahim W.M."/>
            <person name="Sadowsky M.J."/>
        </authorList>
    </citation>
    <scope>NUCLEOTIDE SEQUENCE [LARGE SCALE GENOMIC DNA]</scope>
    <source>
        <strain evidence="1 2">SM2</strain>
    </source>
</reference>
<protein>
    <submittedName>
        <fullName evidence="1">3-methyladenine DNA glycosylase</fullName>
    </submittedName>
</protein>
<dbReference type="PANTHER" id="PTHR30037:SF3">
    <property type="entry name" value="BLR0857 PROTEIN"/>
    <property type="match status" value="1"/>
</dbReference>
<dbReference type="InterPro" id="IPR011257">
    <property type="entry name" value="DNA_glycosylase"/>
</dbReference>
<dbReference type="KEGG" id="zal:AZF00_05170"/>
<dbReference type="GO" id="GO:0006284">
    <property type="term" value="P:base-excision repair"/>
    <property type="evidence" value="ECO:0007669"/>
    <property type="project" value="InterPro"/>
</dbReference>
<evidence type="ECO:0000313" key="2">
    <source>
        <dbReference type="Proteomes" id="UP000074119"/>
    </source>
</evidence>
<dbReference type="GO" id="GO:0008725">
    <property type="term" value="F:DNA-3-methyladenine glycosylase activity"/>
    <property type="evidence" value="ECO:0007669"/>
    <property type="project" value="InterPro"/>
</dbReference>
<dbReference type="RefSeq" id="WP_062383268.1">
    <property type="nucleotide sequence ID" value="NZ_CP014544.1"/>
</dbReference>
<organism evidence="1 2">
    <name type="scientific">Zhongshania aliphaticivorans</name>
    <dbReference type="NCBI Taxonomy" id="1470434"/>
    <lineage>
        <taxon>Bacteria</taxon>
        <taxon>Pseudomonadati</taxon>
        <taxon>Pseudomonadota</taxon>
        <taxon>Gammaproteobacteria</taxon>
        <taxon>Cellvibrionales</taxon>
        <taxon>Spongiibacteraceae</taxon>
        <taxon>Zhongshania</taxon>
    </lineage>
</organism>
<dbReference type="InterPro" id="IPR005019">
    <property type="entry name" value="Adenine_glyco"/>
</dbReference>
<sequence length="226" mass="25320">MTTLYSTFLERALAQHGSLAAIEDQLPRVLSNKELEAIPDKQFLAEMAACVFRAGFVWRVISLKWPGFEEVFNGFLPIWVASRSPEEIEAMASDKRIVRNLTKVKSVQDNALFILDIQREHGSFGKFLAGWPSDDITGLWAYMKKHGSRLGGNSGQYFLRFSGKDTFILSRDVCTALLSVGIIDKAQVTAQRDLKKVQMAFNEMQQESGRTLAELSMILALSIGPR</sequence>
<dbReference type="InterPro" id="IPR052891">
    <property type="entry name" value="DNA-3mA_glycosylase"/>
</dbReference>
<proteinExistence type="predicted"/>
<name>A0A127M3B5_9GAMM</name>
<accession>A0A127M3B5</accession>
<dbReference type="Pfam" id="PF03352">
    <property type="entry name" value="Adenine_glyco"/>
    <property type="match status" value="1"/>
</dbReference>
<dbReference type="Proteomes" id="UP000074119">
    <property type="component" value="Chromosome"/>
</dbReference>
<dbReference type="PANTHER" id="PTHR30037">
    <property type="entry name" value="DNA-3-METHYLADENINE GLYCOSYLASE 1"/>
    <property type="match status" value="1"/>
</dbReference>
<dbReference type="AlphaFoldDB" id="A0A127M3B5"/>
<dbReference type="SUPFAM" id="SSF48150">
    <property type="entry name" value="DNA-glycosylase"/>
    <property type="match status" value="1"/>
</dbReference>
<evidence type="ECO:0000313" key="1">
    <source>
        <dbReference type="EMBL" id="AMO67724.1"/>
    </source>
</evidence>
<dbReference type="EMBL" id="CP014544">
    <property type="protein sequence ID" value="AMO67724.1"/>
    <property type="molecule type" value="Genomic_DNA"/>
</dbReference>